<feature type="compositionally biased region" description="Acidic residues" evidence="1">
    <location>
        <begin position="47"/>
        <end position="66"/>
    </location>
</feature>
<dbReference type="EMBL" id="BAABEO010000001">
    <property type="protein sequence ID" value="GAA3665172.1"/>
    <property type="molecule type" value="Genomic_DNA"/>
</dbReference>
<evidence type="ECO:0000313" key="3">
    <source>
        <dbReference type="Proteomes" id="UP001500752"/>
    </source>
</evidence>
<accession>A0ABP7BML8</accession>
<comment type="caution">
    <text evidence="2">The sequence shown here is derived from an EMBL/GenBank/DDBJ whole genome shotgun (WGS) entry which is preliminary data.</text>
</comment>
<name>A0ABP7BML8_9MICC</name>
<proteinExistence type="predicted"/>
<dbReference type="Proteomes" id="UP001500752">
    <property type="component" value="Unassembled WGS sequence"/>
</dbReference>
<protein>
    <submittedName>
        <fullName evidence="2">Uncharacterized protein</fullName>
    </submittedName>
</protein>
<feature type="region of interest" description="Disordered" evidence="1">
    <location>
        <begin position="1"/>
        <end position="66"/>
    </location>
</feature>
<evidence type="ECO:0000313" key="2">
    <source>
        <dbReference type="EMBL" id="GAA3665172.1"/>
    </source>
</evidence>
<sequence length="66" mass="6963">MGTNVDPPDPADSDALADGMIDAEDARRVGPPDDDDPGLDAERPVIPEDDPEDAPEEDEAPDPPEI</sequence>
<evidence type="ECO:0000256" key="1">
    <source>
        <dbReference type="SAM" id="MobiDB-lite"/>
    </source>
</evidence>
<gene>
    <name evidence="2" type="ORF">GCM10023081_00070</name>
</gene>
<dbReference type="RefSeq" id="WP_345147530.1">
    <property type="nucleotide sequence ID" value="NZ_BAABEO010000001.1"/>
</dbReference>
<reference evidence="3" key="1">
    <citation type="journal article" date="2019" name="Int. J. Syst. Evol. Microbiol.">
        <title>The Global Catalogue of Microorganisms (GCM) 10K type strain sequencing project: providing services to taxonomists for standard genome sequencing and annotation.</title>
        <authorList>
            <consortium name="The Broad Institute Genomics Platform"/>
            <consortium name="The Broad Institute Genome Sequencing Center for Infectious Disease"/>
            <person name="Wu L."/>
            <person name="Ma J."/>
        </authorList>
    </citation>
    <scope>NUCLEOTIDE SEQUENCE [LARGE SCALE GENOMIC DNA]</scope>
    <source>
        <strain evidence="3">JCM 30742</strain>
    </source>
</reference>
<keyword evidence="3" id="KW-1185">Reference proteome</keyword>
<organism evidence="2 3">
    <name type="scientific">Arthrobacter ginkgonis</name>
    <dbReference type="NCBI Taxonomy" id="1630594"/>
    <lineage>
        <taxon>Bacteria</taxon>
        <taxon>Bacillati</taxon>
        <taxon>Actinomycetota</taxon>
        <taxon>Actinomycetes</taxon>
        <taxon>Micrococcales</taxon>
        <taxon>Micrococcaceae</taxon>
        <taxon>Arthrobacter</taxon>
    </lineage>
</organism>